<evidence type="ECO:0000256" key="13">
    <source>
        <dbReference type="PROSITE-ProRule" id="PRU00546"/>
    </source>
</evidence>
<evidence type="ECO:0000256" key="10">
    <source>
        <dbReference type="ARBA" id="ARBA00061004"/>
    </source>
</evidence>
<evidence type="ECO:0000256" key="5">
    <source>
        <dbReference type="ARBA" id="ARBA00022771"/>
    </source>
</evidence>
<evidence type="ECO:0000256" key="2">
    <source>
        <dbReference type="ARBA" id="ARBA00022705"/>
    </source>
</evidence>
<evidence type="ECO:0000256" key="9">
    <source>
        <dbReference type="ARBA" id="ARBA00053423"/>
    </source>
</evidence>
<dbReference type="OrthoDB" id="9779889at2"/>
<evidence type="ECO:0000256" key="7">
    <source>
        <dbReference type="ARBA" id="ARBA00023016"/>
    </source>
</evidence>
<dbReference type="GO" id="GO:0031072">
    <property type="term" value="F:heat shock protein binding"/>
    <property type="evidence" value="ECO:0007669"/>
    <property type="project" value="InterPro"/>
</dbReference>
<dbReference type="InterPro" id="IPR002939">
    <property type="entry name" value="DnaJ_C"/>
</dbReference>
<dbReference type="NCBIfam" id="TIGR02349">
    <property type="entry name" value="DnaJ_bact"/>
    <property type="match status" value="1"/>
</dbReference>
<dbReference type="SMART" id="SM00271">
    <property type="entry name" value="DnaJ"/>
    <property type="match status" value="1"/>
</dbReference>
<dbReference type="Pfam" id="PF00226">
    <property type="entry name" value="DnaJ"/>
    <property type="match status" value="1"/>
</dbReference>
<dbReference type="Pfam" id="PF00684">
    <property type="entry name" value="DnaJ_CXXCXGXG"/>
    <property type="match status" value="1"/>
</dbReference>
<dbReference type="InterPro" id="IPR036410">
    <property type="entry name" value="HSP_DnaJ_Cys-rich_dom_sf"/>
</dbReference>
<dbReference type="NCBIfam" id="NF008035">
    <property type="entry name" value="PRK10767.1"/>
    <property type="match status" value="1"/>
</dbReference>
<evidence type="ECO:0000313" key="17">
    <source>
        <dbReference type="Proteomes" id="UP000295807"/>
    </source>
</evidence>
<keyword evidence="1 12" id="KW-0963">Cytoplasm</keyword>
<dbReference type="GO" id="GO:0006260">
    <property type="term" value="P:DNA replication"/>
    <property type="evidence" value="ECO:0007669"/>
    <property type="project" value="UniProtKB-KW"/>
</dbReference>
<dbReference type="EMBL" id="SMAD01000005">
    <property type="protein sequence ID" value="TCS87359.1"/>
    <property type="molecule type" value="Genomic_DNA"/>
</dbReference>
<evidence type="ECO:0000313" key="16">
    <source>
        <dbReference type="EMBL" id="TCS87359.1"/>
    </source>
</evidence>
<protein>
    <recommendedName>
        <fullName evidence="11 12">Chaperone protein DnaJ</fullName>
    </recommendedName>
</protein>
<dbReference type="PANTHER" id="PTHR43096:SF48">
    <property type="entry name" value="CHAPERONE PROTEIN DNAJ"/>
    <property type="match status" value="1"/>
</dbReference>
<keyword evidence="4 12" id="KW-0677">Repeat</keyword>
<dbReference type="AlphaFoldDB" id="A0A4R3KSE5"/>
<dbReference type="CDD" id="cd10747">
    <property type="entry name" value="DnaJ_C"/>
    <property type="match status" value="1"/>
</dbReference>
<accession>A0A4R3KSE5</accession>
<comment type="function">
    <text evidence="9 12">Participates actively in the response to hyperosmotic and heat shock by preventing the aggregation of stress-denatured proteins and by disaggregating proteins, also in an autonomous, DnaK-independent fashion. Unfolded proteins bind initially to DnaJ; upon interaction with the DnaJ-bound protein, DnaK hydrolyzes its bound ATP, resulting in the formation of a stable complex. GrpE releases ADP from DnaK; ATP binding to DnaK triggers the release of the substrate protein, thus completing the reaction cycle. Several rounds of ATP-dependent interactions between DnaJ, DnaK and GrpE are required for fully efficient folding. Also involved, together with DnaK and GrpE, in the DNA replication of plasmids through activation of initiation proteins.</text>
</comment>
<comment type="caution">
    <text evidence="16">The sequence shown here is derived from an EMBL/GenBank/DDBJ whole genome shotgun (WGS) entry which is preliminary data.</text>
</comment>
<dbReference type="PANTHER" id="PTHR43096">
    <property type="entry name" value="DNAJ HOMOLOG 1, MITOCHONDRIAL-RELATED"/>
    <property type="match status" value="1"/>
</dbReference>
<feature type="binding site" evidence="12">
    <location>
        <position position="217"/>
    </location>
    <ligand>
        <name>Zn(2+)</name>
        <dbReference type="ChEBI" id="CHEBI:29105"/>
        <label>1</label>
    </ligand>
</feature>
<feature type="domain" description="CR-type" evidence="15">
    <location>
        <begin position="144"/>
        <end position="226"/>
    </location>
</feature>
<organism evidence="16 17">
    <name type="scientific">Anseongella ginsenosidimutans</name>
    <dbReference type="NCBI Taxonomy" id="496056"/>
    <lineage>
        <taxon>Bacteria</taxon>
        <taxon>Pseudomonadati</taxon>
        <taxon>Bacteroidota</taxon>
        <taxon>Sphingobacteriia</taxon>
        <taxon>Sphingobacteriales</taxon>
        <taxon>Sphingobacteriaceae</taxon>
        <taxon>Anseongella</taxon>
    </lineage>
</organism>
<keyword evidence="2 12" id="KW-0235">DNA replication</keyword>
<dbReference type="SUPFAM" id="SSF49493">
    <property type="entry name" value="HSP40/DnaJ peptide-binding domain"/>
    <property type="match status" value="2"/>
</dbReference>
<keyword evidence="6 12" id="KW-0862">Zinc</keyword>
<feature type="binding site" evidence="12">
    <location>
        <position position="203"/>
    </location>
    <ligand>
        <name>Zn(2+)</name>
        <dbReference type="ChEBI" id="CHEBI:29105"/>
        <label>2</label>
    </ligand>
</feature>
<dbReference type="PROSITE" id="PS50076">
    <property type="entry name" value="DNAJ_2"/>
    <property type="match status" value="1"/>
</dbReference>
<proteinExistence type="inferred from homology"/>
<dbReference type="InterPro" id="IPR012724">
    <property type="entry name" value="DnaJ"/>
</dbReference>
<dbReference type="GO" id="GO:0005737">
    <property type="term" value="C:cytoplasm"/>
    <property type="evidence" value="ECO:0007669"/>
    <property type="project" value="UniProtKB-SubCell"/>
</dbReference>
<keyword evidence="17" id="KW-1185">Reference proteome</keyword>
<feature type="binding site" evidence="12">
    <location>
        <position position="157"/>
    </location>
    <ligand>
        <name>Zn(2+)</name>
        <dbReference type="ChEBI" id="CHEBI:29105"/>
        <label>1</label>
    </ligand>
</feature>
<evidence type="ECO:0000256" key="8">
    <source>
        <dbReference type="ARBA" id="ARBA00023186"/>
    </source>
</evidence>
<comment type="subunit">
    <text evidence="12">Homodimer.</text>
</comment>
<evidence type="ECO:0000256" key="6">
    <source>
        <dbReference type="ARBA" id="ARBA00022833"/>
    </source>
</evidence>
<dbReference type="PROSITE" id="PS00636">
    <property type="entry name" value="DNAJ_1"/>
    <property type="match status" value="1"/>
</dbReference>
<keyword evidence="7 12" id="KW-0346">Stress response</keyword>
<feature type="domain" description="J" evidence="14">
    <location>
        <begin position="6"/>
        <end position="71"/>
    </location>
</feature>
<dbReference type="InterPro" id="IPR001305">
    <property type="entry name" value="HSP_DnaJ_Cys-rich_dom"/>
</dbReference>
<gene>
    <name evidence="12" type="primary">dnaJ</name>
    <name evidence="16" type="ORF">EDD80_105173</name>
</gene>
<dbReference type="GO" id="GO:0005524">
    <property type="term" value="F:ATP binding"/>
    <property type="evidence" value="ECO:0007669"/>
    <property type="project" value="InterPro"/>
</dbReference>
<dbReference type="CDD" id="cd06257">
    <property type="entry name" value="DnaJ"/>
    <property type="match status" value="1"/>
</dbReference>
<evidence type="ECO:0000256" key="4">
    <source>
        <dbReference type="ARBA" id="ARBA00022737"/>
    </source>
</evidence>
<comment type="similarity">
    <text evidence="10 12">Belongs to the DnaJ family.</text>
</comment>
<evidence type="ECO:0000256" key="12">
    <source>
        <dbReference type="HAMAP-Rule" id="MF_01152"/>
    </source>
</evidence>
<feature type="repeat" description="CXXCXGXG motif" evidence="12">
    <location>
        <begin position="157"/>
        <end position="164"/>
    </location>
</feature>
<feature type="zinc finger region" description="CR-type" evidence="13">
    <location>
        <begin position="144"/>
        <end position="226"/>
    </location>
</feature>
<dbReference type="GO" id="GO:0009408">
    <property type="term" value="P:response to heat"/>
    <property type="evidence" value="ECO:0007669"/>
    <property type="project" value="InterPro"/>
</dbReference>
<dbReference type="Gene3D" id="1.10.287.110">
    <property type="entry name" value="DnaJ domain"/>
    <property type="match status" value="1"/>
</dbReference>
<comment type="subcellular location">
    <subcellularLocation>
        <location evidence="12">Cytoplasm</location>
    </subcellularLocation>
</comment>
<dbReference type="HAMAP" id="MF_01152">
    <property type="entry name" value="DnaJ"/>
    <property type="match status" value="1"/>
</dbReference>
<dbReference type="Pfam" id="PF01556">
    <property type="entry name" value="DnaJ_C"/>
    <property type="match status" value="1"/>
</dbReference>
<dbReference type="InterPro" id="IPR018253">
    <property type="entry name" value="DnaJ_domain_CS"/>
</dbReference>
<keyword evidence="8 12" id="KW-0143">Chaperone</keyword>
<dbReference type="PRINTS" id="PR00625">
    <property type="entry name" value="JDOMAIN"/>
</dbReference>
<evidence type="ECO:0000256" key="11">
    <source>
        <dbReference type="ARBA" id="ARBA00067609"/>
    </source>
</evidence>
<dbReference type="RefSeq" id="WP_132129148.1">
    <property type="nucleotide sequence ID" value="NZ_CP042432.1"/>
</dbReference>
<evidence type="ECO:0000259" key="14">
    <source>
        <dbReference type="PROSITE" id="PS50076"/>
    </source>
</evidence>
<feature type="repeat" description="CXXCXGXG motif" evidence="12">
    <location>
        <begin position="214"/>
        <end position="221"/>
    </location>
</feature>
<comment type="domain">
    <text evidence="12">The J domain is necessary and sufficient to stimulate DnaK ATPase activity. Zinc center 1 plays an important role in the autonomous, DnaK-independent chaperone activity of DnaJ. Zinc center 2 is essential for interaction with DnaK and for DnaJ activity.</text>
</comment>
<evidence type="ECO:0000259" key="15">
    <source>
        <dbReference type="PROSITE" id="PS51188"/>
    </source>
</evidence>
<dbReference type="Gene3D" id="2.60.260.20">
    <property type="entry name" value="Urease metallochaperone UreE, N-terminal domain"/>
    <property type="match status" value="2"/>
</dbReference>
<keyword evidence="3 12" id="KW-0479">Metal-binding</keyword>
<comment type="cofactor">
    <cofactor evidence="12">
        <name>Zn(2+)</name>
        <dbReference type="ChEBI" id="CHEBI:29105"/>
    </cofactor>
    <text evidence="12">Binds 2 Zn(2+) ions per monomer.</text>
</comment>
<dbReference type="CDD" id="cd10719">
    <property type="entry name" value="DnaJ_zf"/>
    <property type="match status" value="1"/>
</dbReference>
<feature type="binding site" evidence="12">
    <location>
        <position position="160"/>
    </location>
    <ligand>
        <name>Zn(2+)</name>
        <dbReference type="ChEBI" id="CHEBI:29105"/>
        <label>1</label>
    </ligand>
</feature>
<evidence type="ECO:0000256" key="1">
    <source>
        <dbReference type="ARBA" id="ARBA00022490"/>
    </source>
</evidence>
<dbReference type="InterPro" id="IPR001623">
    <property type="entry name" value="DnaJ_domain"/>
</dbReference>
<sequence>MATKRDYYDILGIPRNSGADDIKKAYRKMAIKYHPDKNPGDKEAEEKFKEAAEAYEVLSDAEKRRRYDQYGHQGAGFGGGRGGGFSGGGMSMEDIFEQFGDVFGGHNPFESFFGGARSGGGRRVNRGSNLRIKIKLTLEEIVKGVEKTIKVNKLITCPVCTGTGAKDGGAYRTCPTCHGAGSVRRVTNTILGQMQTTSTCPACHGEGQVITDKCTSCNGEGVTRGEETITINIPPGVTDGMQLSMSGKGNAAQRGGVPGDLIILIEEIEHATLKRDGNNVVYDLHISFIDAALGTSVEVPIVDGKARIKIDPGTQSGKILRLKGKGIPEVNGYAKGDQLVYVNIWTPKNLSQEERDVLEKLRGSDNFAPHPDKKDKSFFERMKEYFE</sequence>
<dbReference type="Proteomes" id="UP000295807">
    <property type="component" value="Unassembled WGS sequence"/>
</dbReference>
<dbReference type="InterPro" id="IPR036869">
    <property type="entry name" value="J_dom_sf"/>
</dbReference>
<dbReference type="GO" id="GO:0042026">
    <property type="term" value="P:protein refolding"/>
    <property type="evidence" value="ECO:0007669"/>
    <property type="project" value="TreeGrafter"/>
</dbReference>
<keyword evidence="5 12" id="KW-0863">Zinc-finger</keyword>
<feature type="repeat" description="CXXCXGXG motif" evidence="12">
    <location>
        <begin position="200"/>
        <end position="207"/>
    </location>
</feature>
<dbReference type="GO" id="GO:0008270">
    <property type="term" value="F:zinc ion binding"/>
    <property type="evidence" value="ECO:0007669"/>
    <property type="project" value="UniProtKB-UniRule"/>
</dbReference>
<dbReference type="FunFam" id="2.10.230.10:FF:000002">
    <property type="entry name" value="Molecular chaperone DnaJ"/>
    <property type="match status" value="1"/>
</dbReference>
<dbReference type="Gene3D" id="2.10.230.10">
    <property type="entry name" value="Heat shock protein DnaJ, cysteine-rich domain"/>
    <property type="match status" value="1"/>
</dbReference>
<dbReference type="SUPFAM" id="SSF46565">
    <property type="entry name" value="Chaperone J-domain"/>
    <property type="match status" value="1"/>
</dbReference>
<feature type="repeat" description="CXXCXGXG motif" evidence="12">
    <location>
        <begin position="174"/>
        <end position="181"/>
    </location>
</feature>
<dbReference type="GO" id="GO:0051082">
    <property type="term" value="F:unfolded protein binding"/>
    <property type="evidence" value="ECO:0007669"/>
    <property type="project" value="UniProtKB-UniRule"/>
</dbReference>
<reference evidence="16 17" key="1">
    <citation type="submission" date="2019-03" db="EMBL/GenBank/DDBJ databases">
        <title>Genomic Encyclopedia of Type Strains, Phase IV (KMG-IV): sequencing the most valuable type-strain genomes for metagenomic binning, comparative biology and taxonomic classification.</title>
        <authorList>
            <person name="Goeker M."/>
        </authorList>
    </citation>
    <scope>NUCLEOTIDE SEQUENCE [LARGE SCALE GENOMIC DNA]</scope>
    <source>
        <strain evidence="16 17">DSM 21100</strain>
    </source>
</reference>
<dbReference type="SUPFAM" id="SSF57938">
    <property type="entry name" value="DnaJ/Hsp40 cysteine-rich domain"/>
    <property type="match status" value="1"/>
</dbReference>
<dbReference type="PROSITE" id="PS51188">
    <property type="entry name" value="ZF_CR"/>
    <property type="match status" value="1"/>
</dbReference>
<feature type="binding site" evidence="12">
    <location>
        <position position="214"/>
    </location>
    <ligand>
        <name>Zn(2+)</name>
        <dbReference type="ChEBI" id="CHEBI:29105"/>
        <label>1</label>
    </ligand>
</feature>
<feature type="binding site" evidence="12">
    <location>
        <position position="177"/>
    </location>
    <ligand>
        <name>Zn(2+)</name>
        <dbReference type="ChEBI" id="CHEBI:29105"/>
        <label>2</label>
    </ligand>
</feature>
<dbReference type="FunFam" id="1.10.287.110:FF:000034">
    <property type="entry name" value="Chaperone protein DnaJ"/>
    <property type="match status" value="1"/>
</dbReference>
<feature type="binding site" evidence="12">
    <location>
        <position position="174"/>
    </location>
    <ligand>
        <name>Zn(2+)</name>
        <dbReference type="ChEBI" id="CHEBI:29105"/>
        <label>2</label>
    </ligand>
</feature>
<dbReference type="InterPro" id="IPR008971">
    <property type="entry name" value="HSP40/DnaJ_pept-bd"/>
</dbReference>
<name>A0A4R3KSE5_9SPHI</name>
<feature type="binding site" evidence="12">
    <location>
        <position position="200"/>
    </location>
    <ligand>
        <name>Zn(2+)</name>
        <dbReference type="ChEBI" id="CHEBI:29105"/>
        <label>2</label>
    </ligand>
</feature>
<evidence type="ECO:0000256" key="3">
    <source>
        <dbReference type="ARBA" id="ARBA00022723"/>
    </source>
</evidence>
<dbReference type="FunFam" id="2.60.260.20:FF:000005">
    <property type="entry name" value="Chaperone protein dnaJ 1, mitochondrial"/>
    <property type="match status" value="1"/>
</dbReference>